<gene>
    <name evidence="2" type="ORF">F4556_006865</name>
</gene>
<dbReference type="AlphaFoldDB" id="A0A7W7WLQ6"/>
<sequence length="35" mass="3670">MKKLALGMALTIGLLLIATPAHAATSRDSGICIWM</sequence>
<feature type="chain" id="PRO_5031328003" evidence="1">
    <location>
        <begin position="24"/>
        <end position="35"/>
    </location>
</feature>
<comment type="caution">
    <text evidence="2">The sequence shown here is derived from an EMBL/GenBank/DDBJ whole genome shotgun (WGS) entry which is preliminary data.</text>
</comment>
<keyword evidence="3" id="KW-1185">Reference proteome</keyword>
<evidence type="ECO:0000313" key="2">
    <source>
        <dbReference type="EMBL" id="MBB4951330.1"/>
    </source>
</evidence>
<name>A0A7W7WLQ6_9ACTN</name>
<evidence type="ECO:0000256" key="1">
    <source>
        <dbReference type="SAM" id="SignalP"/>
    </source>
</evidence>
<protein>
    <submittedName>
        <fullName evidence="2">Uncharacterized protein</fullName>
    </submittedName>
</protein>
<reference evidence="2 3" key="1">
    <citation type="submission" date="2020-08" db="EMBL/GenBank/DDBJ databases">
        <title>Sequencing the genomes of 1000 actinobacteria strains.</title>
        <authorList>
            <person name="Klenk H.-P."/>
        </authorList>
    </citation>
    <scope>NUCLEOTIDE SEQUENCE [LARGE SCALE GENOMIC DNA]</scope>
    <source>
        <strain evidence="2 3">DSM 44786</strain>
    </source>
</reference>
<dbReference type="EMBL" id="JACHJR010000001">
    <property type="protein sequence ID" value="MBB4951330.1"/>
    <property type="molecule type" value="Genomic_DNA"/>
</dbReference>
<keyword evidence="1" id="KW-0732">Signal</keyword>
<proteinExistence type="predicted"/>
<organism evidence="2 3">
    <name type="scientific">Kitasatospora gansuensis</name>
    <dbReference type="NCBI Taxonomy" id="258050"/>
    <lineage>
        <taxon>Bacteria</taxon>
        <taxon>Bacillati</taxon>
        <taxon>Actinomycetota</taxon>
        <taxon>Actinomycetes</taxon>
        <taxon>Kitasatosporales</taxon>
        <taxon>Streptomycetaceae</taxon>
        <taxon>Kitasatospora</taxon>
    </lineage>
</organism>
<evidence type="ECO:0000313" key="3">
    <source>
        <dbReference type="Proteomes" id="UP000573327"/>
    </source>
</evidence>
<accession>A0A7W7WLQ6</accession>
<feature type="signal peptide" evidence="1">
    <location>
        <begin position="1"/>
        <end position="23"/>
    </location>
</feature>
<dbReference type="Proteomes" id="UP000573327">
    <property type="component" value="Unassembled WGS sequence"/>
</dbReference>